<gene>
    <name evidence="1" type="ORF">GCM10007891_24780</name>
</gene>
<dbReference type="EMBL" id="BSND01000012">
    <property type="protein sequence ID" value="GLQ00625.1"/>
    <property type="molecule type" value="Genomic_DNA"/>
</dbReference>
<dbReference type="Proteomes" id="UP001161423">
    <property type="component" value="Unassembled WGS sequence"/>
</dbReference>
<comment type="caution">
    <text evidence="1">The sequence shown here is derived from an EMBL/GenBank/DDBJ whole genome shotgun (WGS) entry which is preliminary data.</text>
</comment>
<name>A0ABQ5TZC0_9GAMM</name>
<reference evidence="1" key="2">
    <citation type="submission" date="2023-01" db="EMBL/GenBank/DDBJ databases">
        <title>Draft genome sequence of Methylophaga thalassica strain NBRC 102424.</title>
        <authorList>
            <person name="Sun Q."/>
            <person name="Mori K."/>
        </authorList>
    </citation>
    <scope>NUCLEOTIDE SEQUENCE</scope>
    <source>
        <strain evidence="1">NBRC 102424</strain>
    </source>
</reference>
<evidence type="ECO:0000313" key="2">
    <source>
        <dbReference type="Proteomes" id="UP001161423"/>
    </source>
</evidence>
<keyword evidence="2" id="KW-1185">Reference proteome</keyword>
<sequence>MRSRNQKGIKAKMDDRKIIKFGSHITKKDITWLDNGLLEVSKQINGQNFSVTHTDINEAIRILKELIDANVYKQQKEC</sequence>
<accession>A0ABQ5TZC0</accession>
<reference evidence="1" key="1">
    <citation type="journal article" date="2014" name="Int. J. Syst. Evol. Microbiol.">
        <title>Complete genome of a new Firmicutes species belonging to the dominant human colonic microbiota ('Ruminococcus bicirculans') reveals two chromosomes and a selective capacity to utilize plant glucans.</title>
        <authorList>
            <consortium name="NISC Comparative Sequencing Program"/>
            <person name="Wegmann U."/>
            <person name="Louis P."/>
            <person name="Goesmann A."/>
            <person name="Henrissat B."/>
            <person name="Duncan S.H."/>
            <person name="Flint H.J."/>
        </authorList>
    </citation>
    <scope>NUCLEOTIDE SEQUENCE</scope>
    <source>
        <strain evidence="1">NBRC 102424</strain>
    </source>
</reference>
<proteinExistence type="predicted"/>
<organism evidence="1 2">
    <name type="scientific">Methylophaga thalassica</name>
    <dbReference type="NCBI Taxonomy" id="40223"/>
    <lineage>
        <taxon>Bacteria</taxon>
        <taxon>Pseudomonadati</taxon>
        <taxon>Pseudomonadota</taxon>
        <taxon>Gammaproteobacteria</taxon>
        <taxon>Thiotrichales</taxon>
        <taxon>Piscirickettsiaceae</taxon>
        <taxon>Methylophaga</taxon>
    </lineage>
</organism>
<protein>
    <submittedName>
        <fullName evidence="1">Uncharacterized protein</fullName>
    </submittedName>
</protein>
<evidence type="ECO:0000313" key="1">
    <source>
        <dbReference type="EMBL" id="GLQ00625.1"/>
    </source>
</evidence>